<reference evidence="2" key="1">
    <citation type="submission" date="2023-06" db="EMBL/GenBank/DDBJ databases">
        <authorList>
            <person name="Jiang Y."/>
            <person name="Liu Q."/>
        </authorList>
    </citation>
    <scope>NUCLEOTIDE SEQUENCE</scope>
    <source>
        <strain evidence="2">CGMCC 1.12090</strain>
    </source>
</reference>
<dbReference type="Gene3D" id="3.40.50.300">
    <property type="entry name" value="P-loop containing nucleotide triphosphate hydrolases"/>
    <property type="match status" value="1"/>
</dbReference>
<comment type="caution">
    <text evidence="2">The sequence shown here is derived from an EMBL/GenBank/DDBJ whole genome shotgun (WGS) entry which is preliminary data.</text>
</comment>
<dbReference type="Proteomes" id="UP001169027">
    <property type="component" value="Unassembled WGS sequence"/>
</dbReference>
<dbReference type="InterPro" id="IPR025669">
    <property type="entry name" value="AAA_dom"/>
</dbReference>
<dbReference type="EMBL" id="JAUKVY010000042">
    <property type="protein sequence ID" value="MDO1537490.1"/>
    <property type="molecule type" value="Genomic_DNA"/>
</dbReference>
<accession>A0ABT8SEZ4</accession>
<dbReference type="InterPro" id="IPR050678">
    <property type="entry name" value="DNA_Partitioning_ATPase"/>
</dbReference>
<dbReference type="Pfam" id="PF13614">
    <property type="entry name" value="AAA_31"/>
    <property type="match status" value="1"/>
</dbReference>
<dbReference type="PANTHER" id="PTHR13696:SF52">
    <property type="entry name" value="PARA FAMILY PROTEIN CT_582"/>
    <property type="match status" value="1"/>
</dbReference>
<proteinExistence type="predicted"/>
<dbReference type="PANTHER" id="PTHR13696">
    <property type="entry name" value="P-LOOP CONTAINING NUCLEOSIDE TRIPHOSPHATE HYDROLASE"/>
    <property type="match status" value="1"/>
</dbReference>
<gene>
    <name evidence="2" type="ORF">Q2T77_35135</name>
</gene>
<name>A0ABT8SEZ4_9BURK</name>
<evidence type="ECO:0000313" key="2">
    <source>
        <dbReference type="EMBL" id="MDO1537490.1"/>
    </source>
</evidence>
<dbReference type="RefSeq" id="WP_301815924.1">
    <property type="nucleotide sequence ID" value="NZ_JAUJZH010000042.1"/>
</dbReference>
<keyword evidence="3" id="KW-1185">Reference proteome</keyword>
<sequence>MELAAQFAVPPVVTLDDIATQAEVATGMMSSIRSSMLAPRTAKQEPTFSAEDLAVMCGQTGGRGWVNHQMTIRSDLPTGQLSESGRKRHFGLTDARVWVREFRKGLLRPAGAEAVTITIANFKGGTTKTTTAMTLAQGLSVLGHKVLVIDTDPQASLTTLFGILPDVEVQDSETMMALVDGSQKSVRPLIRKTYWDGLDLVPASTSLFAAEFMLPSMQSKNPKFEFWSVLDLGIDDVRADYDVIVIDSPPALSYVTINSLFAANGIIIPLPPDTLDFASSAQFWDLFSSLTTDLLKERGSTKTFDFIDVLLSRVSKSMTTDVVRQWISATYKEKVLPLEIPRTATTSLKSAEFGTVYDADPEDSKDRTYKRAREAYDQFVEHIERQVMHAWVRQLAAAPAAQLASV</sequence>
<dbReference type="InterPro" id="IPR027417">
    <property type="entry name" value="P-loop_NTPase"/>
</dbReference>
<dbReference type="SUPFAM" id="SSF52540">
    <property type="entry name" value="P-loop containing nucleoside triphosphate hydrolases"/>
    <property type="match status" value="1"/>
</dbReference>
<protein>
    <submittedName>
        <fullName evidence="2">AAA family ATPase</fullName>
    </submittedName>
</protein>
<evidence type="ECO:0000259" key="1">
    <source>
        <dbReference type="Pfam" id="PF13614"/>
    </source>
</evidence>
<organism evidence="2 3">
    <name type="scientific">Variovorax ginsengisoli</name>
    <dbReference type="NCBI Taxonomy" id="363844"/>
    <lineage>
        <taxon>Bacteria</taxon>
        <taxon>Pseudomonadati</taxon>
        <taxon>Pseudomonadota</taxon>
        <taxon>Betaproteobacteria</taxon>
        <taxon>Burkholderiales</taxon>
        <taxon>Comamonadaceae</taxon>
        <taxon>Variovorax</taxon>
    </lineage>
</organism>
<dbReference type="CDD" id="cd02042">
    <property type="entry name" value="ParAB_family"/>
    <property type="match status" value="1"/>
</dbReference>
<feature type="domain" description="AAA" evidence="1">
    <location>
        <begin position="116"/>
        <end position="290"/>
    </location>
</feature>
<evidence type="ECO:0000313" key="3">
    <source>
        <dbReference type="Proteomes" id="UP001169027"/>
    </source>
</evidence>